<dbReference type="SUPFAM" id="SSF53850">
    <property type="entry name" value="Periplasmic binding protein-like II"/>
    <property type="match status" value="1"/>
</dbReference>
<evidence type="ECO:0000313" key="8">
    <source>
        <dbReference type="EMBL" id="VFQ43734.1"/>
    </source>
</evidence>
<evidence type="ECO:0000256" key="3">
    <source>
        <dbReference type="ARBA" id="ARBA00022729"/>
    </source>
</evidence>
<dbReference type="GO" id="GO:0030313">
    <property type="term" value="C:cell envelope"/>
    <property type="evidence" value="ECO:0007669"/>
    <property type="project" value="UniProtKB-SubCell"/>
</dbReference>
<feature type="domain" description="Ionotropic glutamate receptor C-terminal" evidence="7">
    <location>
        <begin position="33"/>
        <end position="253"/>
    </location>
</feature>
<evidence type="ECO:0000259" key="6">
    <source>
        <dbReference type="SMART" id="SM00062"/>
    </source>
</evidence>
<evidence type="ECO:0000256" key="5">
    <source>
        <dbReference type="SAM" id="SignalP"/>
    </source>
</evidence>
<dbReference type="AlphaFoldDB" id="A0A4U8YK55"/>
<dbReference type="InterPro" id="IPR001320">
    <property type="entry name" value="Iontro_rcpt_C"/>
</dbReference>
<keyword evidence="9" id="KW-1185">Reference proteome</keyword>
<dbReference type="SMART" id="SM00062">
    <property type="entry name" value="PBPb"/>
    <property type="match status" value="1"/>
</dbReference>
<dbReference type="GO" id="GO:0015276">
    <property type="term" value="F:ligand-gated monoatomic ion channel activity"/>
    <property type="evidence" value="ECO:0007669"/>
    <property type="project" value="InterPro"/>
</dbReference>
<dbReference type="Gene3D" id="3.40.190.10">
    <property type="entry name" value="Periplasmic binding protein-like II"/>
    <property type="match status" value="2"/>
</dbReference>
<protein>
    <submittedName>
        <fullName evidence="8">Solute-binding protein family 3/n-terminal domain of mltf</fullName>
    </submittedName>
</protein>
<proteinExistence type="inferred from homology"/>
<dbReference type="InterPro" id="IPR001638">
    <property type="entry name" value="Solute-binding_3/MltF_N"/>
</dbReference>
<comment type="similarity">
    <text evidence="2 4">Belongs to the bacterial solute-binding protein 3 family.</text>
</comment>
<dbReference type="EMBL" id="CAADHO010000002">
    <property type="protein sequence ID" value="VFQ43734.1"/>
    <property type="molecule type" value="Genomic_DNA"/>
</dbReference>
<dbReference type="Proteomes" id="UP000507962">
    <property type="component" value="Unassembled WGS sequence"/>
</dbReference>
<evidence type="ECO:0000313" key="9">
    <source>
        <dbReference type="Proteomes" id="UP000507962"/>
    </source>
</evidence>
<dbReference type="InterPro" id="IPR018313">
    <property type="entry name" value="SBP_3_CS"/>
</dbReference>
<evidence type="ECO:0000256" key="4">
    <source>
        <dbReference type="RuleBase" id="RU003744"/>
    </source>
</evidence>
<dbReference type="CDD" id="cd13530">
    <property type="entry name" value="PBP2_peptides_like"/>
    <property type="match status" value="1"/>
</dbReference>
<reference evidence="8 9" key="1">
    <citation type="submission" date="2019-03" db="EMBL/GenBank/DDBJ databases">
        <authorList>
            <person name="Nijsse B."/>
        </authorList>
    </citation>
    <scope>NUCLEOTIDE SEQUENCE [LARGE SCALE GENOMIC DNA]</scope>
    <source>
        <strain evidence="8">Desulfoluna butyratoxydans MSL71</strain>
    </source>
</reference>
<feature type="chain" id="PRO_5020558877" evidence="5">
    <location>
        <begin position="21"/>
        <end position="253"/>
    </location>
</feature>
<sequence>MKRIISALLASLFISGVALASDESLEKVRSQKEVVVGFCAQYPPFESKNLETGAFEGFDVDLARALAKEMGVSVRFVDAEWQGLLGGLGKGDFDMLLTCMSKSEARHANANFSNVYYRLADVIVVSTKNTDIKGLADLSDKTVGVQVGSGSEQLADGMKERFKSLKRYNYNPEAFADLKFGRIDAVLVGITYALRQNKVDSSFKVVGAPLAEAEIVAVMKKGADTLTGEVNAALGRLKASGEYAAIHDRWLAM</sequence>
<dbReference type="Pfam" id="PF00497">
    <property type="entry name" value="SBP_bac_3"/>
    <property type="match status" value="1"/>
</dbReference>
<keyword evidence="3 5" id="KW-0732">Signal</keyword>
<dbReference type="SMART" id="SM00079">
    <property type="entry name" value="PBPe"/>
    <property type="match status" value="1"/>
</dbReference>
<evidence type="ECO:0000259" key="7">
    <source>
        <dbReference type="SMART" id="SM00079"/>
    </source>
</evidence>
<dbReference type="GO" id="GO:0016020">
    <property type="term" value="C:membrane"/>
    <property type="evidence" value="ECO:0007669"/>
    <property type="project" value="InterPro"/>
</dbReference>
<dbReference type="PANTHER" id="PTHR35936">
    <property type="entry name" value="MEMBRANE-BOUND LYTIC MUREIN TRANSGLYCOSYLASE F"/>
    <property type="match status" value="1"/>
</dbReference>
<evidence type="ECO:0000256" key="2">
    <source>
        <dbReference type="ARBA" id="ARBA00010333"/>
    </source>
</evidence>
<accession>A0A4U8YK55</accession>
<dbReference type="PANTHER" id="PTHR35936:SF34">
    <property type="entry name" value="ABC TRANSPORTER EXTRACELLULAR-BINDING PROTEIN YCKB-RELATED"/>
    <property type="match status" value="1"/>
</dbReference>
<name>A0A4U8YK55_9BACT</name>
<comment type="subcellular location">
    <subcellularLocation>
        <location evidence="1">Cell envelope</location>
    </subcellularLocation>
</comment>
<evidence type="ECO:0000256" key="1">
    <source>
        <dbReference type="ARBA" id="ARBA00004196"/>
    </source>
</evidence>
<feature type="domain" description="Solute-binding protein family 3/N-terminal" evidence="6">
    <location>
        <begin position="33"/>
        <end position="253"/>
    </location>
</feature>
<gene>
    <name evidence="8" type="ORF">MSL71_13750</name>
</gene>
<dbReference type="PROSITE" id="PS01039">
    <property type="entry name" value="SBP_BACTERIAL_3"/>
    <property type="match status" value="1"/>
</dbReference>
<dbReference type="RefSeq" id="WP_180138109.1">
    <property type="nucleotide sequence ID" value="NZ_CAADHO010000002.1"/>
</dbReference>
<organism evidence="8 9">
    <name type="scientific">Desulfoluna butyratoxydans</name>
    <dbReference type="NCBI Taxonomy" id="231438"/>
    <lineage>
        <taxon>Bacteria</taxon>
        <taxon>Pseudomonadati</taxon>
        <taxon>Thermodesulfobacteriota</taxon>
        <taxon>Desulfobacteria</taxon>
        <taxon>Desulfobacterales</taxon>
        <taxon>Desulfolunaceae</taxon>
        <taxon>Desulfoluna</taxon>
    </lineage>
</organism>
<feature type="signal peptide" evidence="5">
    <location>
        <begin position="1"/>
        <end position="20"/>
    </location>
</feature>